<organism evidence="2 3">
    <name type="scientific">Trinickia violacea</name>
    <dbReference type="NCBI Taxonomy" id="2571746"/>
    <lineage>
        <taxon>Bacteria</taxon>
        <taxon>Pseudomonadati</taxon>
        <taxon>Pseudomonadota</taxon>
        <taxon>Betaproteobacteria</taxon>
        <taxon>Burkholderiales</taxon>
        <taxon>Burkholderiaceae</taxon>
        <taxon>Trinickia</taxon>
    </lineage>
</organism>
<gene>
    <name evidence="2" type="ORF">FAZ95_28125</name>
</gene>
<evidence type="ECO:0000313" key="2">
    <source>
        <dbReference type="EMBL" id="QCP52972.1"/>
    </source>
</evidence>
<dbReference type="EMBL" id="CP040078">
    <property type="protein sequence ID" value="QCP52972.1"/>
    <property type="molecule type" value="Genomic_DNA"/>
</dbReference>
<dbReference type="RefSeq" id="WP_137335743.1">
    <property type="nucleotide sequence ID" value="NZ_CP040078.1"/>
</dbReference>
<accession>A0A4P8IV18</accession>
<reference evidence="2 3" key="1">
    <citation type="submission" date="2019-05" db="EMBL/GenBank/DDBJ databases">
        <title>Burkholderia sp. DHOD12, isolated from subtropical forest soil.</title>
        <authorList>
            <person name="Gao Z.-H."/>
            <person name="Qiu L.-H."/>
        </authorList>
    </citation>
    <scope>NUCLEOTIDE SEQUENCE [LARGE SCALE GENOMIC DNA]</scope>
    <source>
        <strain evidence="2 3">DHOD12</strain>
    </source>
</reference>
<dbReference type="KEGG" id="tvl:FAZ95_28125"/>
<proteinExistence type="predicted"/>
<dbReference type="Proteomes" id="UP000298656">
    <property type="component" value="Chromosome 2"/>
</dbReference>
<evidence type="ECO:0000256" key="1">
    <source>
        <dbReference type="SAM" id="MobiDB-lite"/>
    </source>
</evidence>
<evidence type="ECO:0000313" key="3">
    <source>
        <dbReference type="Proteomes" id="UP000298656"/>
    </source>
</evidence>
<sequence length="61" mass="6893">MVANIKSLPDRHQYSNDREGEELASKFTPRMAAVHPKRAAQFARWRPAATGREHAFAENAT</sequence>
<feature type="region of interest" description="Disordered" evidence="1">
    <location>
        <begin position="1"/>
        <end position="23"/>
    </location>
</feature>
<protein>
    <submittedName>
        <fullName evidence="2">Uncharacterized protein</fullName>
    </submittedName>
</protein>
<keyword evidence="3" id="KW-1185">Reference proteome</keyword>
<feature type="compositionally biased region" description="Basic and acidic residues" evidence="1">
    <location>
        <begin position="8"/>
        <end position="23"/>
    </location>
</feature>
<dbReference type="AlphaFoldDB" id="A0A4P8IV18"/>
<name>A0A4P8IV18_9BURK</name>